<evidence type="ECO:0000256" key="9">
    <source>
        <dbReference type="ARBA" id="ARBA00023027"/>
    </source>
</evidence>
<evidence type="ECO:0000256" key="7">
    <source>
        <dbReference type="ARBA" id="ARBA00022842"/>
    </source>
</evidence>
<keyword evidence="11 12" id="KW-0100">Branched-chain amino acid biosynthesis</keyword>
<keyword evidence="3 12" id="KW-0432">Leucine biosynthesis</keyword>
<keyword evidence="6 12" id="KW-0479">Metal-binding</keyword>
<evidence type="ECO:0000313" key="15">
    <source>
        <dbReference type="Proteomes" id="UP000216454"/>
    </source>
</evidence>
<dbReference type="PANTHER" id="PTHR43275">
    <property type="entry name" value="D-MALATE DEHYDROGENASE [DECARBOXYLATING]"/>
    <property type="match status" value="1"/>
</dbReference>
<evidence type="ECO:0000256" key="2">
    <source>
        <dbReference type="ARBA" id="ARBA00001936"/>
    </source>
</evidence>
<feature type="binding site" evidence="12">
    <location>
        <begin position="310"/>
        <end position="322"/>
    </location>
    <ligand>
        <name>NAD(+)</name>
        <dbReference type="ChEBI" id="CHEBI:57540"/>
    </ligand>
</feature>
<dbReference type="AlphaFoldDB" id="A0A261ER33"/>
<feature type="binding site" evidence="12">
    <location>
        <position position="250"/>
    </location>
    <ligand>
        <name>substrate</name>
    </ligand>
</feature>
<comment type="subcellular location">
    <subcellularLocation>
        <location evidence="12">Cytoplasm</location>
    </subcellularLocation>
</comment>
<feature type="site" description="Important for catalysis" evidence="12">
    <location>
        <position position="167"/>
    </location>
</feature>
<feature type="binding site" evidence="12">
    <location>
        <position position="278"/>
    </location>
    <ligand>
        <name>Mg(2+)</name>
        <dbReference type="ChEBI" id="CHEBI:18420"/>
    </ligand>
</feature>
<dbReference type="InterPro" id="IPR024084">
    <property type="entry name" value="IsoPropMal-DH-like_dom"/>
</dbReference>
<evidence type="ECO:0000256" key="10">
    <source>
        <dbReference type="ARBA" id="ARBA00023211"/>
    </source>
</evidence>
<comment type="similarity">
    <text evidence="12">Belongs to the isocitrate and isopropylmalate dehydrogenases family. LeuB type 2 subfamily.</text>
</comment>
<evidence type="ECO:0000256" key="3">
    <source>
        <dbReference type="ARBA" id="ARBA00022430"/>
    </source>
</evidence>
<keyword evidence="5 12" id="KW-0028">Amino-acid biosynthesis</keyword>
<evidence type="ECO:0000259" key="13">
    <source>
        <dbReference type="SMART" id="SM01329"/>
    </source>
</evidence>
<dbReference type="GO" id="GO:0046872">
    <property type="term" value="F:metal ion binding"/>
    <property type="evidence" value="ECO:0007669"/>
    <property type="project" value="UniProtKB-KW"/>
</dbReference>
<organism evidence="14 15">
    <name type="scientific">Pseudoscardovia suis</name>
    <dbReference type="NCBI Taxonomy" id="987063"/>
    <lineage>
        <taxon>Bacteria</taxon>
        <taxon>Bacillati</taxon>
        <taxon>Actinomycetota</taxon>
        <taxon>Actinomycetes</taxon>
        <taxon>Bifidobacteriales</taxon>
        <taxon>Bifidobacteriaceae</taxon>
        <taxon>Pseudoscardovia</taxon>
    </lineage>
</organism>
<dbReference type="InterPro" id="IPR023698">
    <property type="entry name" value="LeuB_actb"/>
</dbReference>
<keyword evidence="9 12" id="KW-0520">NAD</keyword>
<name>A0A261ER33_9BIFI</name>
<keyword evidence="8 12" id="KW-0560">Oxidoreductase</keyword>
<evidence type="ECO:0000256" key="1">
    <source>
        <dbReference type="ARBA" id="ARBA00000624"/>
    </source>
</evidence>
<reference evidence="14 15" key="1">
    <citation type="journal article" date="2017" name="BMC Genomics">
        <title>Comparative genomic and phylogenomic analyses of the Bifidobacteriaceae family.</title>
        <authorList>
            <person name="Lugli G.A."/>
            <person name="Milani C."/>
            <person name="Turroni F."/>
            <person name="Duranti S."/>
            <person name="Mancabelli L."/>
            <person name="Mangifesta M."/>
            <person name="Ferrario C."/>
            <person name="Modesto M."/>
            <person name="Mattarelli P."/>
            <person name="Jiri K."/>
            <person name="van Sinderen D."/>
            <person name="Ventura M."/>
        </authorList>
    </citation>
    <scope>NUCLEOTIDE SEQUENCE [LARGE SCALE GENOMIC DNA]</scope>
    <source>
        <strain evidence="14 15">DSM 24744</strain>
    </source>
</reference>
<comment type="catalytic activity">
    <reaction evidence="1 12">
        <text>(2R,3S)-3-isopropylmalate + NAD(+) = 4-methyl-2-oxopentanoate + CO2 + NADH</text>
        <dbReference type="Rhea" id="RHEA:32271"/>
        <dbReference type="ChEBI" id="CHEBI:16526"/>
        <dbReference type="ChEBI" id="CHEBI:17865"/>
        <dbReference type="ChEBI" id="CHEBI:35121"/>
        <dbReference type="ChEBI" id="CHEBI:57540"/>
        <dbReference type="ChEBI" id="CHEBI:57945"/>
        <dbReference type="EC" id="1.1.1.85"/>
    </reaction>
</comment>
<dbReference type="EC" id="1.1.1.85" evidence="12"/>
<sequence>MTLARRLMAPRVQQAIRFAAAPAAAPKLGVMAQKKTYNIAVIPGDGIGKEITPEAQAVLEKATEGVVEFNYTNFDLGAERYLKDGTILPDEDLELIKKQDAILLGAVGDPRIKAGILERGLLLKLRFALDQYINLRPSKLYKGVTSPLANPGDIDFVVVREGTEGLYCGAGGAVRRNTPNEVATEVSINTWFGAERVARYAFQLAMKRKKHVTLVHKKNVLTNAGDMWQRVVDKVGAEFPEVEHDYLHVDAATIFLVTDPSRFDVILTDNLFGDILTDEAGAVVGGVGYSASGNINATNEYPSMFEPIHGSAPDIAGKGIANPTAAILSTAMLLRHLGFDEQAERIDAAVQADILESGSTKRSTHEVGQDILARL</sequence>
<feature type="binding site" evidence="12">
    <location>
        <position position="160"/>
    </location>
    <ligand>
        <name>substrate</name>
    </ligand>
</feature>
<evidence type="ECO:0000256" key="6">
    <source>
        <dbReference type="ARBA" id="ARBA00022723"/>
    </source>
</evidence>
<keyword evidence="4 12" id="KW-0963">Cytoplasm</keyword>
<comment type="pathway">
    <text evidence="12">Amino-acid biosynthesis; L-leucine biosynthesis; L-leucine from 3-methyl-2-oxobutanoate: step 3/4.</text>
</comment>
<evidence type="ECO:0000313" key="14">
    <source>
        <dbReference type="EMBL" id="OZG49309.1"/>
    </source>
</evidence>
<feature type="binding site" evidence="12">
    <location>
        <position position="126"/>
    </location>
    <ligand>
        <name>substrate</name>
    </ligand>
</feature>
<dbReference type="GO" id="GO:0009098">
    <property type="term" value="P:L-leucine biosynthetic process"/>
    <property type="evidence" value="ECO:0007669"/>
    <property type="project" value="UniProtKB-UniRule"/>
</dbReference>
<evidence type="ECO:0000256" key="8">
    <source>
        <dbReference type="ARBA" id="ARBA00023002"/>
    </source>
</evidence>
<keyword evidence="7 12" id="KW-0460">Magnesium</keyword>
<dbReference type="NCBIfam" id="NF002898">
    <property type="entry name" value="PRK03437.1"/>
    <property type="match status" value="1"/>
</dbReference>
<evidence type="ECO:0000256" key="4">
    <source>
        <dbReference type="ARBA" id="ARBA00022490"/>
    </source>
</evidence>
<evidence type="ECO:0000256" key="12">
    <source>
        <dbReference type="HAMAP-Rule" id="MF_01035"/>
    </source>
</evidence>
<dbReference type="GO" id="GO:0005737">
    <property type="term" value="C:cytoplasm"/>
    <property type="evidence" value="ECO:0007669"/>
    <property type="project" value="UniProtKB-SubCell"/>
</dbReference>
<feature type="domain" description="Isopropylmalate dehydrogenase-like" evidence="13">
    <location>
        <begin position="38"/>
        <end position="371"/>
    </location>
</feature>
<accession>A0A261ER33</accession>
<comment type="cofactor">
    <cofactor evidence="12">
        <name>Mg(2+)</name>
        <dbReference type="ChEBI" id="CHEBI:18420"/>
    </cofactor>
    <cofactor evidence="12">
        <name>Mn(2+)</name>
        <dbReference type="ChEBI" id="CHEBI:29035"/>
    </cofactor>
    <text evidence="12">Binds 1 Mg(2+) or Mn(2+) ion per subunit.</text>
</comment>
<dbReference type="InterPro" id="IPR050501">
    <property type="entry name" value="ICDH/IPMDH"/>
</dbReference>
<dbReference type="Pfam" id="PF00180">
    <property type="entry name" value="Iso_dh"/>
    <property type="match status" value="1"/>
</dbReference>
<proteinExistence type="inferred from homology"/>
<dbReference type="PANTHER" id="PTHR43275:SF1">
    <property type="entry name" value="D-MALATE DEHYDROGENASE [DECARBOXYLATING]"/>
    <property type="match status" value="1"/>
</dbReference>
<dbReference type="Proteomes" id="UP000216454">
    <property type="component" value="Unassembled WGS sequence"/>
</dbReference>
<comment type="function">
    <text evidence="12">Catalyzes the oxidation of 3-carboxy-2-hydroxy-4-methylpentanoate (3-isopropylmalate) to 3-carboxy-4-methyl-2-oxopentanoate. The product decarboxylates to 4-methyl-2 oxopentanoate.</text>
</comment>
<dbReference type="GO" id="GO:0003862">
    <property type="term" value="F:3-isopropylmalate dehydrogenase activity"/>
    <property type="evidence" value="ECO:0007669"/>
    <property type="project" value="UniProtKB-UniRule"/>
</dbReference>
<dbReference type="SMART" id="SM01329">
    <property type="entry name" value="Iso_dh"/>
    <property type="match status" value="1"/>
</dbReference>
<dbReference type="SUPFAM" id="SSF53659">
    <property type="entry name" value="Isocitrate/Isopropylmalate dehydrogenase-like"/>
    <property type="match status" value="1"/>
</dbReference>
<comment type="caution">
    <text evidence="14">The sequence shown here is derived from an EMBL/GenBank/DDBJ whole genome shotgun (WGS) entry which is preliminary data.</text>
</comment>
<feature type="site" description="Important for catalysis" evidence="12">
    <location>
        <position position="217"/>
    </location>
</feature>
<dbReference type="HAMAP" id="MF_01035">
    <property type="entry name" value="LeuB_type2"/>
    <property type="match status" value="1"/>
</dbReference>
<dbReference type="Gene3D" id="3.40.718.10">
    <property type="entry name" value="Isopropylmalate Dehydrogenase"/>
    <property type="match status" value="1"/>
</dbReference>
<feature type="binding site" evidence="12">
    <location>
        <position position="274"/>
    </location>
    <ligand>
        <name>Mg(2+)</name>
        <dbReference type="ChEBI" id="CHEBI:18420"/>
    </ligand>
</feature>
<gene>
    <name evidence="12" type="primary">leuB</name>
    <name evidence="14" type="ORF">PSSU_1567</name>
</gene>
<feature type="binding site" evidence="12">
    <location>
        <position position="136"/>
    </location>
    <ligand>
        <name>substrate</name>
    </ligand>
</feature>
<protein>
    <recommendedName>
        <fullName evidence="12">3-isopropylmalate dehydrogenase</fullName>
        <ecNumber evidence="12">1.1.1.85</ecNumber>
    </recommendedName>
    <alternativeName>
        <fullName evidence="12">3-IPM-DH</fullName>
    </alternativeName>
    <alternativeName>
        <fullName evidence="12">Beta-IPM dehydrogenase</fullName>
        <shortName evidence="12">IMDH</shortName>
    </alternativeName>
</protein>
<keyword evidence="10 12" id="KW-0464">Manganese</keyword>
<dbReference type="UniPathway" id="UPA00048">
    <property type="reaction ID" value="UER00072"/>
</dbReference>
<comment type="subunit">
    <text evidence="12">Homodimer.</text>
</comment>
<keyword evidence="15" id="KW-1185">Reference proteome</keyword>
<evidence type="ECO:0000256" key="5">
    <source>
        <dbReference type="ARBA" id="ARBA00022605"/>
    </source>
</evidence>
<feature type="binding site" evidence="12">
    <location>
        <position position="250"/>
    </location>
    <ligand>
        <name>Mg(2+)</name>
        <dbReference type="ChEBI" id="CHEBI:18420"/>
    </ligand>
</feature>
<dbReference type="EMBL" id="MWWQ01000016">
    <property type="protein sequence ID" value="OZG49309.1"/>
    <property type="molecule type" value="Genomic_DNA"/>
</dbReference>
<evidence type="ECO:0000256" key="11">
    <source>
        <dbReference type="ARBA" id="ARBA00023304"/>
    </source>
</evidence>
<comment type="cofactor">
    <cofactor evidence="2">
        <name>Mn(2+)</name>
        <dbReference type="ChEBI" id="CHEBI:29035"/>
    </cofactor>
</comment>